<dbReference type="AlphaFoldDB" id="A0A415E7L1"/>
<accession>A0A415E7L1</accession>
<dbReference type="Proteomes" id="UP000284841">
    <property type="component" value="Unassembled WGS sequence"/>
</dbReference>
<sequence>MYYQLDENGYLCAYSFDTVLPGGVLYRGRVPEDFDEESFDCWKIEEDTLTFDEGRQRARREGTSDREELAELMAWFEQYDRQVMEYQRCIRLGQAYDRDIDKLDQEAMEKQQRIRVLRERSGRNADQ</sequence>
<comment type="caution">
    <text evidence="1">The sequence shown here is derived from an EMBL/GenBank/DDBJ whole genome shotgun (WGS) entry which is preliminary data.</text>
</comment>
<organism evidence="1 2">
    <name type="scientific">Emergencia timonensis</name>
    <dbReference type="NCBI Taxonomy" id="1776384"/>
    <lineage>
        <taxon>Bacteria</taxon>
        <taxon>Bacillati</taxon>
        <taxon>Bacillota</taxon>
        <taxon>Clostridia</taxon>
        <taxon>Peptostreptococcales</taxon>
        <taxon>Anaerovoracaceae</taxon>
        <taxon>Emergencia</taxon>
    </lineage>
</organism>
<dbReference type="RefSeq" id="WP_118333815.1">
    <property type="nucleotide sequence ID" value="NZ_AP025567.1"/>
</dbReference>
<keyword evidence="2" id="KW-1185">Reference proteome</keyword>
<evidence type="ECO:0000313" key="1">
    <source>
        <dbReference type="EMBL" id="RHJ89777.1"/>
    </source>
</evidence>
<name>A0A415E7L1_9FIRM</name>
<proteinExistence type="predicted"/>
<reference evidence="1 2" key="1">
    <citation type="submission" date="2018-08" db="EMBL/GenBank/DDBJ databases">
        <title>A genome reference for cultivated species of the human gut microbiota.</title>
        <authorList>
            <person name="Zou Y."/>
            <person name="Xue W."/>
            <person name="Luo G."/>
        </authorList>
    </citation>
    <scope>NUCLEOTIDE SEQUENCE [LARGE SCALE GENOMIC DNA]</scope>
    <source>
        <strain evidence="1 2">AM07-24</strain>
    </source>
</reference>
<gene>
    <name evidence="1" type="ORF">DW099_04215</name>
</gene>
<evidence type="ECO:0000313" key="2">
    <source>
        <dbReference type="Proteomes" id="UP000284841"/>
    </source>
</evidence>
<dbReference type="EMBL" id="QRMS01000001">
    <property type="protein sequence ID" value="RHJ89777.1"/>
    <property type="molecule type" value="Genomic_DNA"/>
</dbReference>
<dbReference type="STRING" id="1776384.GCA_900086585_03133"/>
<dbReference type="OrthoDB" id="1849628at2"/>
<protein>
    <submittedName>
        <fullName evidence="1">Uncharacterized protein</fullName>
    </submittedName>
</protein>